<name>A0A0D2EGT2_9EURO</name>
<evidence type="ECO:0000313" key="2">
    <source>
        <dbReference type="EMBL" id="KIW73542.1"/>
    </source>
</evidence>
<dbReference type="STRING" id="5601.A0A0D2EGT2"/>
<dbReference type="CDD" id="cd09917">
    <property type="entry name" value="F-box_SF"/>
    <property type="match status" value="1"/>
</dbReference>
<sequence>MSLNDLPDEVIVKICILLDFQSNANLRLSSKRMAQAGAEALVKSVRFHCTKESLKRFHAIAHDPVLRKYVDSVAFEGNLLANIPCVHTYQAHYDLDYERPHPPHHDASPREKRLYERNVAKFNRAMEKKYERYVDLFTKQQKILTSNIFTEMIDPSMLCFPRLTKVALSTVGRCKHVLSGRFMDSFAADITMPIEPDSKYTKLQLQHLLFPGGQPMTSLRVLEVHVVSPQFFTGFIPSRMLCLAFQNLKVIDLNFRLEKEDRIGLRPSSRNTLYADLSKGLLRDALCAANDLERLTLNFDDYGYYGVVATVENILGTKVWPKLEMLNIDCMSTTEIGLMHLLKRQPSLKDLRLGFMTFRQGYWPSAATRMRKELSLQNFVPTGIFEDPRQMYPMHHLDGDAYVQDFSHITLGEALGLWVTDGANGRDGDEYHPLFDDEFTDADELREQYGPFVEDEEFSDMDCDSD</sequence>
<reference evidence="2 3" key="1">
    <citation type="submission" date="2015-01" db="EMBL/GenBank/DDBJ databases">
        <title>The Genome Sequence of Capronia semiimmersa CBS27337.</title>
        <authorList>
            <consortium name="The Broad Institute Genomics Platform"/>
            <person name="Cuomo C."/>
            <person name="de Hoog S."/>
            <person name="Gorbushina A."/>
            <person name="Stielow B."/>
            <person name="Teixiera M."/>
            <person name="Abouelleil A."/>
            <person name="Chapman S.B."/>
            <person name="Priest M."/>
            <person name="Young S.K."/>
            <person name="Wortman J."/>
            <person name="Nusbaum C."/>
            <person name="Birren B."/>
        </authorList>
    </citation>
    <scope>NUCLEOTIDE SEQUENCE [LARGE SCALE GENOMIC DNA]</scope>
    <source>
        <strain evidence="2 3">CBS 27337</strain>
    </source>
</reference>
<dbReference type="AlphaFoldDB" id="A0A0D2EGT2"/>
<dbReference type="HOGENOM" id="CLU_586642_0_0_1"/>
<evidence type="ECO:0000259" key="1">
    <source>
        <dbReference type="PROSITE" id="PS50181"/>
    </source>
</evidence>
<feature type="domain" description="F-box" evidence="1">
    <location>
        <begin position="1"/>
        <end position="57"/>
    </location>
</feature>
<keyword evidence="3" id="KW-1185">Reference proteome</keyword>
<accession>A0A0D2EGT2</accession>
<organism evidence="2 3">
    <name type="scientific">Phialophora macrospora</name>
    <dbReference type="NCBI Taxonomy" id="1851006"/>
    <lineage>
        <taxon>Eukaryota</taxon>
        <taxon>Fungi</taxon>
        <taxon>Dikarya</taxon>
        <taxon>Ascomycota</taxon>
        <taxon>Pezizomycotina</taxon>
        <taxon>Eurotiomycetes</taxon>
        <taxon>Chaetothyriomycetidae</taxon>
        <taxon>Chaetothyriales</taxon>
        <taxon>Herpotrichiellaceae</taxon>
        <taxon>Phialophora</taxon>
    </lineage>
</organism>
<proteinExistence type="predicted"/>
<dbReference type="SUPFAM" id="SSF52047">
    <property type="entry name" value="RNI-like"/>
    <property type="match status" value="1"/>
</dbReference>
<dbReference type="Proteomes" id="UP000054266">
    <property type="component" value="Unassembled WGS sequence"/>
</dbReference>
<dbReference type="EMBL" id="KN846956">
    <property type="protein sequence ID" value="KIW73542.1"/>
    <property type="molecule type" value="Genomic_DNA"/>
</dbReference>
<protein>
    <recommendedName>
        <fullName evidence="1">F-box domain-containing protein</fullName>
    </recommendedName>
</protein>
<gene>
    <name evidence="2" type="ORF">PV04_01649</name>
</gene>
<dbReference type="InterPro" id="IPR001810">
    <property type="entry name" value="F-box_dom"/>
</dbReference>
<evidence type="ECO:0000313" key="3">
    <source>
        <dbReference type="Proteomes" id="UP000054266"/>
    </source>
</evidence>
<dbReference type="PROSITE" id="PS50181">
    <property type="entry name" value="FBOX"/>
    <property type="match status" value="1"/>
</dbReference>